<name>A0A0B0EG33_9BACT</name>
<evidence type="ECO:0000313" key="3">
    <source>
        <dbReference type="Proteomes" id="UP000030652"/>
    </source>
</evidence>
<keyword evidence="1" id="KW-1133">Transmembrane helix</keyword>
<dbReference type="EMBL" id="JRYO01000223">
    <property type="protein sequence ID" value="KHE91026.1"/>
    <property type="molecule type" value="Genomic_DNA"/>
</dbReference>
<accession>A0A0B0EG33</accession>
<dbReference type="Proteomes" id="UP000030652">
    <property type="component" value="Unassembled WGS sequence"/>
</dbReference>
<evidence type="ECO:0000256" key="1">
    <source>
        <dbReference type="SAM" id="Phobius"/>
    </source>
</evidence>
<dbReference type="AlphaFoldDB" id="A0A0B0EG33"/>
<feature type="transmembrane region" description="Helical" evidence="1">
    <location>
        <begin position="6"/>
        <end position="29"/>
    </location>
</feature>
<gene>
    <name evidence="2" type="ORF">SCABRO_03230</name>
</gene>
<reference evidence="2 3" key="1">
    <citation type="submission" date="2014-10" db="EMBL/GenBank/DDBJ databases">
        <title>Draft genome of anammox bacterium scalindua brodae, obtained using differential coverage binning of sequence data from two enrichment reactors.</title>
        <authorList>
            <person name="Speth D.R."/>
            <person name="Russ L."/>
            <person name="Kartal B."/>
            <person name="Op den Camp H.J."/>
            <person name="Dutilh B.E."/>
            <person name="Jetten M.S."/>
        </authorList>
    </citation>
    <scope>NUCLEOTIDE SEQUENCE [LARGE SCALE GENOMIC DNA]</scope>
    <source>
        <strain evidence="2">RU1</strain>
    </source>
</reference>
<sequence length="145" mass="17332">MRYNYFQALYLSYFNLLFNLLYGVAHLNVMQIREMKYKDNKIVIGYSGFSRLEECYEYNEDACFIADNKDTLKVFLDNCFSSHRNYRIDKVTLKEIMNDFGYSVGEYAMEPEAFKIFKNIAKNNIEYKESKYDLDQSLTIINIEK</sequence>
<protein>
    <submittedName>
        <fullName evidence="2">Uncharacterized protein</fullName>
    </submittedName>
</protein>
<proteinExistence type="predicted"/>
<organism evidence="2 3">
    <name type="scientific">Candidatus Scalindua brodae</name>
    <dbReference type="NCBI Taxonomy" id="237368"/>
    <lineage>
        <taxon>Bacteria</taxon>
        <taxon>Pseudomonadati</taxon>
        <taxon>Planctomycetota</taxon>
        <taxon>Candidatus Brocadiia</taxon>
        <taxon>Candidatus Brocadiales</taxon>
        <taxon>Candidatus Scalinduaceae</taxon>
        <taxon>Candidatus Scalindua</taxon>
    </lineage>
</organism>
<keyword evidence="1" id="KW-0472">Membrane</keyword>
<evidence type="ECO:0000313" key="2">
    <source>
        <dbReference type="EMBL" id="KHE91026.1"/>
    </source>
</evidence>
<keyword evidence="1" id="KW-0812">Transmembrane</keyword>
<comment type="caution">
    <text evidence="2">The sequence shown here is derived from an EMBL/GenBank/DDBJ whole genome shotgun (WGS) entry which is preliminary data.</text>
</comment>